<evidence type="ECO:0000256" key="1">
    <source>
        <dbReference type="ARBA" id="ARBA00004123"/>
    </source>
</evidence>
<evidence type="ECO:0000256" key="2">
    <source>
        <dbReference type="ARBA" id="ARBA00023015"/>
    </source>
</evidence>
<dbReference type="Pfam" id="PF02365">
    <property type="entry name" value="NAM"/>
    <property type="match status" value="1"/>
</dbReference>
<proteinExistence type="predicted"/>
<evidence type="ECO:0000313" key="9">
    <source>
        <dbReference type="Proteomes" id="UP000516437"/>
    </source>
</evidence>
<dbReference type="GO" id="GO:0005634">
    <property type="term" value="C:nucleus"/>
    <property type="evidence" value="ECO:0007669"/>
    <property type="project" value="UniProtKB-SubCell"/>
</dbReference>
<dbReference type="InterPro" id="IPR036093">
    <property type="entry name" value="NAC_dom_sf"/>
</dbReference>
<dbReference type="EMBL" id="RXIC02000026">
    <property type="protein sequence ID" value="KAB1202076.1"/>
    <property type="molecule type" value="Genomic_DNA"/>
</dbReference>
<dbReference type="PROSITE" id="PS51005">
    <property type="entry name" value="NAC"/>
    <property type="match status" value="1"/>
</dbReference>
<comment type="subcellular location">
    <subcellularLocation>
        <location evidence="1">Nucleus</location>
    </subcellularLocation>
</comment>
<protein>
    <submittedName>
        <fullName evidence="8">NAC transcription factor 25</fullName>
    </submittedName>
</protein>
<keyword evidence="3" id="KW-0238">DNA-binding</keyword>
<organism evidence="8 9">
    <name type="scientific">Morella rubra</name>
    <name type="common">Chinese bayberry</name>
    <dbReference type="NCBI Taxonomy" id="262757"/>
    <lineage>
        <taxon>Eukaryota</taxon>
        <taxon>Viridiplantae</taxon>
        <taxon>Streptophyta</taxon>
        <taxon>Embryophyta</taxon>
        <taxon>Tracheophyta</taxon>
        <taxon>Spermatophyta</taxon>
        <taxon>Magnoliopsida</taxon>
        <taxon>eudicotyledons</taxon>
        <taxon>Gunneridae</taxon>
        <taxon>Pentapetalae</taxon>
        <taxon>rosids</taxon>
        <taxon>fabids</taxon>
        <taxon>Fagales</taxon>
        <taxon>Myricaceae</taxon>
        <taxon>Morella</taxon>
    </lineage>
</organism>
<keyword evidence="4" id="KW-0804">Transcription</keyword>
<dbReference type="GO" id="GO:0043565">
    <property type="term" value="F:sequence-specific DNA binding"/>
    <property type="evidence" value="ECO:0007669"/>
    <property type="project" value="UniProtKB-ARBA"/>
</dbReference>
<reference evidence="8 9" key="1">
    <citation type="journal article" date="2019" name="Plant Biotechnol. J.">
        <title>The red bayberry genome and genetic basis of sex determination.</title>
        <authorList>
            <person name="Jia H.M."/>
            <person name="Jia H.J."/>
            <person name="Cai Q.L."/>
            <person name="Wang Y."/>
            <person name="Zhao H.B."/>
            <person name="Yang W.F."/>
            <person name="Wang G.Y."/>
            <person name="Li Y.H."/>
            <person name="Zhan D.L."/>
            <person name="Shen Y.T."/>
            <person name="Niu Q.F."/>
            <person name="Chang L."/>
            <person name="Qiu J."/>
            <person name="Zhao L."/>
            <person name="Xie H.B."/>
            <person name="Fu W.Y."/>
            <person name="Jin J."/>
            <person name="Li X.W."/>
            <person name="Jiao Y."/>
            <person name="Zhou C.C."/>
            <person name="Tu T."/>
            <person name="Chai C.Y."/>
            <person name="Gao J.L."/>
            <person name="Fan L.J."/>
            <person name="van de Weg E."/>
            <person name="Wang J.Y."/>
            <person name="Gao Z.S."/>
        </authorList>
    </citation>
    <scope>NUCLEOTIDE SEQUENCE [LARGE SCALE GENOMIC DNA]</scope>
    <source>
        <tissue evidence="8">Leaves</tissue>
    </source>
</reference>
<evidence type="ECO:0000256" key="3">
    <source>
        <dbReference type="ARBA" id="ARBA00023125"/>
    </source>
</evidence>
<dbReference type="PANTHER" id="PTHR31719">
    <property type="entry name" value="NAC TRANSCRIPTION FACTOR 56"/>
    <property type="match status" value="1"/>
</dbReference>
<sequence>MGEIMESTDSSSGSQHPQLPPGFRFHPTDEELVVHYLKRKAASAPLPVTIIAEVDLYKFDPWELPSKATFGEQEWYFFSPRDRKYPNGARPNRAATSGYWKATGTDKPILTSNGNQKVGVKKALVFYGGKPPKGIKTNWIMHEYRLMDNNNNSSSKPLSADHAANKKASLRLDDWVLCRIYKKNNTQRPIMEQDREDSMEAIIPLLAGQQNAKNFSSKSANYGSVIHENDDHYFDGLLTGAESLQNGSINSHLATSNSKSTLAGKRTLPSEFWNGTGSIGSSSGKRFHGDLNSGGAGMDENNSSFVSLLNQLPQGTAQFHPNALLGSLGEGVLRQQFQLPMNWNS</sequence>
<accession>A0A6A1UPI5</accession>
<feature type="compositionally biased region" description="Polar residues" evidence="6">
    <location>
        <begin position="7"/>
        <end position="17"/>
    </location>
</feature>
<evidence type="ECO:0000256" key="4">
    <source>
        <dbReference type="ARBA" id="ARBA00023163"/>
    </source>
</evidence>
<keyword evidence="9" id="KW-1185">Reference proteome</keyword>
<evidence type="ECO:0000256" key="5">
    <source>
        <dbReference type="ARBA" id="ARBA00023242"/>
    </source>
</evidence>
<dbReference type="InterPro" id="IPR003441">
    <property type="entry name" value="NAC-dom"/>
</dbReference>
<name>A0A6A1UPI5_9ROSI</name>
<dbReference type="GO" id="GO:0048316">
    <property type="term" value="P:seed development"/>
    <property type="evidence" value="ECO:0007669"/>
    <property type="project" value="UniProtKB-ARBA"/>
</dbReference>
<feature type="region of interest" description="Disordered" evidence="6">
    <location>
        <begin position="1"/>
        <end position="24"/>
    </location>
</feature>
<dbReference type="GO" id="GO:0006355">
    <property type="term" value="P:regulation of DNA-templated transcription"/>
    <property type="evidence" value="ECO:0007669"/>
    <property type="project" value="InterPro"/>
</dbReference>
<dbReference type="OrthoDB" id="1921961at2759"/>
<keyword evidence="2" id="KW-0805">Transcription regulation</keyword>
<dbReference type="Proteomes" id="UP000516437">
    <property type="component" value="Chromosome 8"/>
</dbReference>
<evidence type="ECO:0000313" key="8">
    <source>
        <dbReference type="EMBL" id="KAB1202076.1"/>
    </source>
</evidence>
<gene>
    <name evidence="8" type="ORF">CJ030_MR8G018169</name>
</gene>
<dbReference type="SUPFAM" id="SSF101941">
    <property type="entry name" value="NAC domain"/>
    <property type="match status" value="1"/>
</dbReference>
<keyword evidence="5" id="KW-0539">Nucleus</keyword>
<dbReference type="FunFam" id="2.170.150.80:FF:000005">
    <property type="entry name" value="NAC transcription factor 56"/>
    <property type="match status" value="1"/>
</dbReference>
<comment type="caution">
    <text evidence="8">The sequence shown here is derived from an EMBL/GenBank/DDBJ whole genome shotgun (WGS) entry which is preliminary data.</text>
</comment>
<dbReference type="Gene3D" id="2.170.150.80">
    <property type="entry name" value="NAC domain"/>
    <property type="match status" value="1"/>
</dbReference>
<dbReference type="AlphaFoldDB" id="A0A6A1UPI5"/>
<dbReference type="PANTHER" id="PTHR31719:SF241">
    <property type="entry name" value="NAC TRANSCRIPTION FACTOR 56"/>
    <property type="match status" value="1"/>
</dbReference>
<feature type="domain" description="NAC" evidence="7">
    <location>
        <begin position="19"/>
        <end position="183"/>
    </location>
</feature>
<evidence type="ECO:0000259" key="7">
    <source>
        <dbReference type="PROSITE" id="PS51005"/>
    </source>
</evidence>
<evidence type="ECO:0000256" key="6">
    <source>
        <dbReference type="SAM" id="MobiDB-lite"/>
    </source>
</evidence>